<proteinExistence type="predicted"/>
<reference evidence="1 2" key="1">
    <citation type="submission" date="2012-08" db="EMBL/GenBank/DDBJ databases">
        <title>Whole genome shotgun sequence of Gordonia rhizosphera NBRC 16068.</title>
        <authorList>
            <person name="Takarada H."/>
            <person name="Isaki S."/>
            <person name="Hosoyama A."/>
            <person name="Tsuchikane K."/>
            <person name="Katsumata H."/>
            <person name="Baba S."/>
            <person name="Ohji S."/>
            <person name="Yamazaki S."/>
            <person name="Fujita N."/>
        </authorList>
    </citation>
    <scope>NUCLEOTIDE SEQUENCE [LARGE SCALE GENOMIC DNA]</scope>
    <source>
        <strain evidence="1 2">NBRC 16068</strain>
    </source>
</reference>
<evidence type="ECO:0000313" key="1">
    <source>
        <dbReference type="EMBL" id="GAB93591.1"/>
    </source>
</evidence>
<dbReference type="OrthoDB" id="5194663at2"/>
<dbReference type="EMBL" id="BAHC01000233">
    <property type="protein sequence ID" value="GAB93591.1"/>
    <property type="molecule type" value="Genomic_DNA"/>
</dbReference>
<accession>K6WIH3</accession>
<protein>
    <submittedName>
        <fullName evidence="1">Uncharacterized protein</fullName>
    </submittedName>
</protein>
<dbReference type="RefSeq" id="WP_006338968.1">
    <property type="nucleotide sequence ID" value="NZ_BAHC01000233.1"/>
</dbReference>
<dbReference type="Proteomes" id="UP000008363">
    <property type="component" value="Unassembled WGS sequence"/>
</dbReference>
<keyword evidence="2" id="KW-1185">Reference proteome</keyword>
<sequence>MDRFEYEFVIDGELSERVLSCFPELAVSIDRQHTSTRLSGELPDAAAARGIIARLDDLGLTLREFRRLP</sequence>
<dbReference type="eggNOG" id="ENOG5031W9C">
    <property type="taxonomic scope" value="Bacteria"/>
</dbReference>
<organism evidence="1 2">
    <name type="scientific">Gordonia rhizosphera NBRC 16068</name>
    <dbReference type="NCBI Taxonomy" id="1108045"/>
    <lineage>
        <taxon>Bacteria</taxon>
        <taxon>Bacillati</taxon>
        <taxon>Actinomycetota</taxon>
        <taxon>Actinomycetes</taxon>
        <taxon>Mycobacteriales</taxon>
        <taxon>Gordoniaceae</taxon>
        <taxon>Gordonia</taxon>
    </lineage>
</organism>
<evidence type="ECO:0000313" key="2">
    <source>
        <dbReference type="Proteomes" id="UP000008363"/>
    </source>
</evidence>
<gene>
    <name evidence="1" type="ORF">GORHZ_233_00020</name>
</gene>
<dbReference type="AlphaFoldDB" id="K6WIH3"/>
<name>K6WIH3_9ACTN</name>
<comment type="caution">
    <text evidence="1">The sequence shown here is derived from an EMBL/GenBank/DDBJ whole genome shotgun (WGS) entry which is preliminary data.</text>
</comment>